<accession>A0A8S5VG01</accession>
<reference evidence="1" key="1">
    <citation type="journal article" date="2021" name="Proc. Natl. Acad. Sci. U.S.A.">
        <title>A Catalog of Tens of Thousands of Viruses from Human Metagenomes Reveals Hidden Associations with Chronic Diseases.</title>
        <authorList>
            <person name="Tisza M.J."/>
            <person name="Buck C.B."/>
        </authorList>
    </citation>
    <scope>NUCLEOTIDE SEQUENCE</scope>
    <source>
        <strain evidence="1">CtNHj22</strain>
    </source>
</reference>
<protein>
    <submittedName>
        <fullName evidence="1">Uncharacterized protein</fullName>
    </submittedName>
</protein>
<name>A0A8S5VG01_9CAUD</name>
<evidence type="ECO:0000313" key="1">
    <source>
        <dbReference type="EMBL" id="DAG05539.1"/>
    </source>
</evidence>
<organism evidence="1">
    <name type="scientific">Siphoviridae sp. ctNHj22</name>
    <dbReference type="NCBI Taxonomy" id="2825468"/>
    <lineage>
        <taxon>Viruses</taxon>
        <taxon>Duplodnaviria</taxon>
        <taxon>Heunggongvirae</taxon>
        <taxon>Uroviricota</taxon>
        <taxon>Caudoviricetes</taxon>
    </lineage>
</organism>
<proteinExistence type="predicted"/>
<sequence length="68" mass="7586">MYMITYQEDGTIMSVGSVDPAYNAHPTPDGVLYMESIPDGRPFRKTYKVRDGQLVYDPAPDEEEAAGE</sequence>
<dbReference type="EMBL" id="BK016261">
    <property type="protein sequence ID" value="DAG05539.1"/>
    <property type="molecule type" value="Genomic_DNA"/>
</dbReference>